<dbReference type="AlphaFoldDB" id="A0A6P8HM76"/>
<keyword evidence="2" id="KW-0812">Transmembrane</keyword>
<organism evidence="3 4">
    <name type="scientific">Actinia tenebrosa</name>
    <name type="common">Australian red waratah sea anemone</name>
    <dbReference type="NCBI Taxonomy" id="6105"/>
    <lineage>
        <taxon>Eukaryota</taxon>
        <taxon>Metazoa</taxon>
        <taxon>Cnidaria</taxon>
        <taxon>Anthozoa</taxon>
        <taxon>Hexacorallia</taxon>
        <taxon>Actiniaria</taxon>
        <taxon>Actiniidae</taxon>
        <taxon>Actinia</taxon>
    </lineage>
</organism>
<proteinExistence type="predicted"/>
<dbReference type="OrthoDB" id="5963161at2759"/>
<evidence type="ECO:0000256" key="1">
    <source>
        <dbReference type="SAM" id="MobiDB-lite"/>
    </source>
</evidence>
<evidence type="ECO:0000313" key="3">
    <source>
        <dbReference type="Proteomes" id="UP000515163"/>
    </source>
</evidence>
<feature type="compositionally biased region" description="Low complexity" evidence="1">
    <location>
        <begin position="263"/>
        <end position="272"/>
    </location>
</feature>
<keyword evidence="3" id="KW-1185">Reference proteome</keyword>
<dbReference type="Proteomes" id="UP000515163">
    <property type="component" value="Unplaced"/>
</dbReference>
<evidence type="ECO:0000256" key="2">
    <source>
        <dbReference type="SAM" id="Phobius"/>
    </source>
</evidence>
<protein>
    <submittedName>
        <fullName evidence="4">Uncharacterized protein LOC116290784</fullName>
    </submittedName>
</protein>
<feature type="region of interest" description="Disordered" evidence="1">
    <location>
        <begin position="215"/>
        <end position="272"/>
    </location>
</feature>
<reference evidence="4" key="1">
    <citation type="submission" date="2025-08" db="UniProtKB">
        <authorList>
            <consortium name="RefSeq"/>
        </authorList>
    </citation>
    <scope>IDENTIFICATION</scope>
    <source>
        <tissue evidence="4">Tentacle</tissue>
    </source>
</reference>
<keyword evidence="2" id="KW-1133">Transmembrane helix</keyword>
<accession>A0A6P8HM76</accession>
<evidence type="ECO:0000313" key="4">
    <source>
        <dbReference type="RefSeq" id="XP_031553747.1"/>
    </source>
</evidence>
<gene>
    <name evidence="4" type="primary">LOC116290784</name>
</gene>
<dbReference type="KEGG" id="aten:116290784"/>
<name>A0A6P8HM76_ACTTE</name>
<feature type="transmembrane region" description="Helical" evidence="2">
    <location>
        <begin position="497"/>
        <end position="516"/>
    </location>
</feature>
<dbReference type="GeneID" id="116290784"/>
<dbReference type="RefSeq" id="XP_031553747.1">
    <property type="nucleotide sequence ID" value="XM_031697887.1"/>
</dbReference>
<sequence length="646" mass="71846">MESKVFNEVPNLAPCLGDDLNGTSLDEFLENCVEREWDATIQPAQAVPGSMPHIPALDPAELFSMNTLYQAPKIPDVTVSVQVTGLKDSYEKGQSRHKAKSQQRLLNGEVSFTATVSHPLQDIYVYVERVPEAARILQDTTGRVPLQIIWRRGDSNSVIFSVDLDSVYETPDGGKVYELSRVKGEERNIFHLVLVFLFMNGVTREYSSKRFRVKSKAASSKPESRDELEGSTCSSEDQVSFSYDNSPPNRKRKRDELGHGEFSPGSISSGVGSEVSNSFSEVITDHLVAKTAIIGELQINKPMLTERGDIAYHFPLEKSLKDENEDLEEGDVIGFFEDPDGKTYIQKLTYFNAKNVKLAGVISRSAYLEAKANLESAEKDTDEVVCMIGMVKVKVMGPVKNGERIYASLESPGVAVPQSRVCDVTSQDSFLLGQSLETVECKSNDITSPQCFVSIILTISTGHVTRAVNDMRSGVKEDVKSEVKQVKKKCMMGLRRWLLAGFILAVLISVLLYQLFAPGTALRYFMCSQGAIEGSDLYFTFTTVDKQTPRVHGIQFPFAKLKKKLELNFNEISIKGAKYYLNIDRCANGGIRPVSSTLDGLPMVRGAEIVAVNHNCSRVYYHAEKWEPYDTARDIVCTNNEEEFGE</sequence>
<keyword evidence="2" id="KW-0472">Membrane</keyword>
<feature type="compositionally biased region" description="Polar residues" evidence="1">
    <location>
        <begin position="231"/>
        <end position="248"/>
    </location>
</feature>
<dbReference type="InParanoid" id="A0A6P8HM76"/>